<evidence type="ECO:0000256" key="7">
    <source>
        <dbReference type="SAM" id="SignalP"/>
    </source>
</evidence>
<dbReference type="InterPro" id="IPR038765">
    <property type="entry name" value="Papain-like_cys_pep_sf"/>
</dbReference>
<feature type="coiled-coil region" evidence="6">
    <location>
        <begin position="139"/>
        <end position="194"/>
    </location>
</feature>
<evidence type="ECO:0000256" key="6">
    <source>
        <dbReference type="SAM" id="Coils"/>
    </source>
</evidence>
<accession>A0ABU4JVL6</accession>
<dbReference type="RefSeq" id="WP_318798497.1">
    <property type="nucleotide sequence ID" value="NZ_JARUJP010000016.1"/>
</dbReference>
<keyword evidence="3 7" id="KW-0732">Signal</keyword>
<evidence type="ECO:0000313" key="9">
    <source>
        <dbReference type="EMBL" id="MDW8802152.1"/>
    </source>
</evidence>
<evidence type="ECO:0000256" key="4">
    <source>
        <dbReference type="ARBA" id="ARBA00022801"/>
    </source>
</evidence>
<dbReference type="Pfam" id="PF00877">
    <property type="entry name" value="NLPC_P60"/>
    <property type="match status" value="1"/>
</dbReference>
<dbReference type="Pfam" id="PF24568">
    <property type="entry name" value="CC_PcsB"/>
    <property type="match status" value="1"/>
</dbReference>
<dbReference type="Gene3D" id="3.90.1720.10">
    <property type="entry name" value="endopeptidase domain like (from Nostoc punctiforme)"/>
    <property type="match status" value="1"/>
</dbReference>
<keyword evidence="10" id="KW-1185">Reference proteome</keyword>
<dbReference type="EMBL" id="JARUJP010000016">
    <property type="protein sequence ID" value="MDW8802152.1"/>
    <property type="molecule type" value="Genomic_DNA"/>
</dbReference>
<evidence type="ECO:0000256" key="2">
    <source>
        <dbReference type="ARBA" id="ARBA00022670"/>
    </source>
</evidence>
<evidence type="ECO:0000313" key="10">
    <source>
        <dbReference type="Proteomes" id="UP001281656"/>
    </source>
</evidence>
<organism evidence="9 10">
    <name type="scientific">Clostridium tanneri</name>
    <dbReference type="NCBI Taxonomy" id="3037988"/>
    <lineage>
        <taxon>Bacteria</taxon>
        <taxon>Bacillati</taxon>
        <taxon>Bacillota</taxon>
        <taxon>Clostridia</taxon>
        <taxon>Eubacteriales</taxon>
        <taxon>Clostridiaceae</taxon>
        <taxon>Clostridium</taxon>
    </lineage>
</organism>
<evidence type="ECO:0000256" key="3">
    <source>
        <dbReference type="ARBA" id="ARBA00022729"/>
    </source>
</evidence>
<dbReference type="InterPro" id="IPR051202">
    <property type="entry name" value="Peptidase_C40"/>
</dbReference>
<dbReference type="PANTHER" id="PTHR47053">
    <property type="entry name" value="MUREIN DD-ENDOPEPTIDASE MEPH-RELATED"/>
    <property type="match status" value="1"/>
</dbReference>
<dbReference type="PANTHER" id="PTHR47053:SF1">
    <property type="entry name" value="MUREIN DD-ENDOPEPTIDASE MEPH-RELATED"/>
    <property type="match status" value="1"/>
</dbReference>
<keyword evidence="5" id="KW-0788">Thiol protease</keyword>
<feature type="coiled-coil region" evidence="6">
    <location>
        <begin position="30"/>
        <end position="92"/>
    </location>
</feature>
<keyword evidence="6" id="KW-0175">Coiled coil</keyword>
<keyword evidence="2" id="KW-0645">Protease</keyword>
<dbReference type="SUPFAM" id="SSF54001">
    <property type="entry name" value="Cysteine proteinases"/>
    <property type="match status" value="1"/>
</dbReference>
<dbReference type="Gene3D" id="6.10.250.3150">
    <property type="match status" value="1"/>
</dbReference>
<feature type="signal peptide" evidence="7">
    <location>
        <begin position="1"/>
        <end position="24"/>
    </location>
</feature>
<comment type="similarity">
    <text evidence="1">Belongs to the peptidase C40 family.</text>
</comment>
<dbReference type="InterPro" id="IPR000064">
    <property type="entry name" value="NLP_P60_dom"/>
</dbReference>
<keyword evidence="4" id="KW-0378">Hydrolase</keyword>
<gene>
    <name evidence="9" type="ORF">P8V03_13435</name>
</gene>
<dbReference type="Proteomes" id="UP001281656">
    <property type="component" value="Unassembled WGS sequence"/>
</dbReference>
<evidence type="ECO:0000256" key="5">
    <source>
        <dbReference type="ARBA" id="ARBA00022807"/>
    </source>
</evidence>
<evidence type="ECO:0000259" key="8">
    <source>
        <dbReference type="PROSITE" id="PS51935"/>
    </source>
</evidence>
<feature type="chain" id="PRO_5045568085" evidence="7">
    <location>
        <begin position="25"/>
        <end position="353"/>
    </location>
</feature>
<proteinExistence type="inferred from homology"/>
<feature type="domain" description="NlpC/P60" evidence="8">
    <location>
        <begin position="235"/>
        <end position="353"/>
    </location>
</feature>
<dbReference type="InterPro" id="IPR057309">
    <property type="entry name" value="PcsB_CC"/>
</dbReference>
<comment type="caution">
    <text evidence="9">The sequence shown here is derived from an EMBL/GenBank/DDBJ whole genome shotgun (WGS) entry which is preliminary data.</text>
</comment>
<sequence>MNKRLKQLLMVLALTVTVNGVVYANPSSNTTNTYSKVQELERSIENLDNQIEGVMDKIDQNKNQILTKEKDIKSSENELKAAETELNKQRELFSKRMRAIYINGSSGYLDMLLDSKGLGDFVSKVDMAKRIISFDNKVISNYTAKQKDIANKVDKLKTENKNLLALKSENEKKLAELNKSKNDQKKLIEEAKVNQREYASAEQAEVSTAVNQVASIRAAAPKVTLSRGGSTVNSAVSSDNVVAYASNFLGTPYLWGGTSPSTGFDCSGFTQYVYNHFGISLGRTTYNQIQDGVGVSRDQLQPGDLVFFGKGGNPTHMGIYVGNNAYIHSPRTGDVIKISPMTRGDYITGRRVK</sequence>
<protein>
    <submittedName>
        <fullName evidence="9">NlpC/P60 family protein</fullName>
    </submittedName>
</protein>
<dbReference type="PROSITE" id="PS51935">
    <property type="entry name" value="NLPC_P60"/>
    <property type="match status" value="1"/>
</dbReference>
<evidence type="ECO:0000256" key="1">
    <source>
        <dbReference type="ARBA" id="ARBA00007074"/>
    </source>
</evidence>
<name>A0ABU4JVL6_9CLOT</name>
<reference evidence="9 10" key="1">
    <citation type="submission" date="2023-04" db="EMBL/GenBank/DDBJ databases">
        <title>Clostridium tannerae sp. nov., isolated from the fecal material of an alpaca.</title>
        <authorList>
            <person name="Miller S."/>
            <person name="Hendry M."/>
            <person name="King J."/>
            <person name="Sankaranarayanan K."/>
            <person name="Lawson P.A."/>
        </authorList>
    </citation>
    <scope>NUCLEOTIDE SEQUENCE [LARGE SCALE GENOMIC DNA]</scope>
    <source>
        <strain evidence="9 10">A1-XYC3</strain>
    </source>
</reference>